<keyword evidence="4" id="KW-0274">FAD</keyword>
<comment type="cofactor">
    <cofactor evidence="1">
        <name>FAD</name>
        <dbReference type="ChEBI" id="CHEBI:57692"/>
    </cofactor>
</comment>
<feature type="domain" description="Glucose-methanol-choline oxidoreductase C-terminal" evidence="6">
    <location>
        <begin position="345"/>
        <end position="459"/>
    </location>
</feature>
<reference evidence="7" key="1">
    <citation type="submission" date="2020-01" db="EMBL/GenBank/DDBJ databases">
        <authorList>
            <person name="Meier V. D."/>
            <person name="Meier V D."/>
        </authorList>
    </citation>
    <scope>NUCLEOTIDE SEQUENCE</scope>
    <source>
        <strain evidence="7">HLG_WM_MAG_05</strain>
    </source>
</reference>
<organism evidence="7">
    <name type="scientific">uncultured Sulfurovum sp</name>
    <dbReference type="NCBI Taxonomy" id="269237"/>
    <lineage>
        <taxon>Bacteria</taxon>
        <taxon>Pseudomonadati</taxon>
        <taxon>Campylobacterota</taxon>
        <taxon>Epsilonproteobacteria</taxon>
        <taxon>Campylobacterales</taxon>
        <taxon>Sulfurovaceae</taxon>
        <taxon>Sulfurovum</taxon>
        <taxon>environmental samples</taxon>
    </lineage>
</organism>
<evidence type="ECO:0000259" key="6">
    <source>
        <dbReference type="Pfam" id="PF05199"/>
    </source>
</evidence>
<gene>
    <name evidence="7" type="ORF">HELGO_WM13245</name>
</gene>
<evidence type="ECO:0000256" key="3">
    <source>
        <dbReference type="ARBA" id="ARBA00022630"/>
    </source>
</evidence>
<accession>A0A6S6SRE8</accession>
<evidence type="ECO:0000313" key="7">
    <source>
        <dbReference type="EMBL" id="CAA6807530.1"/>
    </source>
</evidence>
<proteinExistence type="inferred from homology"/>
<dbReference type="InterPro" id="IPR007867">
    <property type="entry name" value="GMC_OxRtase_C"/>
</dbReference>
<keyword evidence="5" id="KW-0560">Oxidoreductase</keyword>
<dbReference type="AlphaFoldDB" id="A0A6S6SRE8"/>
<keyword evidence="3" id="KW-0285">Flavoprotein</keyword>
<evidence type="ECO:0000256" key="5">
    <source>
        <dbReference type="ARBA" id="ARBA00023002"/>
    </source>
</evidence>
<dbReference type="InterPro" id="IPR036188">
    <property type="entry name" value="FAD/NAD-bd_sf"/>
</dbReference>
<evidence type="ECO:0000256" key="4">
    <source>
        <dbReference type="ARBA" id="ARBA00022827"/>
    </source>
</evidence>
<dbReference type="Pfam" id="PF05199">
    <property type="entry name" value="GMC_oxred_C"/>
    <property type="match status" value="1"/>
</dbReference>
<name>A0A6S6SRE8_9BACT</name>
<dbReference type="PANTHER" id="PTHR42784:SF1">
    <property type="entry name" value="PYRANOSE 2-OXIDASE"/>
    <property type="match status" value="1"/>
</dbReference>
<sequence>MEKVKKKICIVGLGTFGAYLLKRLIEQYGKTIEIIVIEIGDKNTKNEAEIGLDSIAESTSASKEGRYFGLGGTSARWGGQVLFFDERDNPEKNKTWSEIIRINKQYSSCVTQNLLRDGSDFDFEVTNKNIKTGVWLKYNKRNTFKTLTKKELKNIKIYQNSRVVDFVMNENRIERLKCITDKKDIIDIEADTFYLTAGALESCRLLLLLQEKSTFFKNSDLGKNFGDHISTELFHIKNTKPIINGVDFTPYFYQGSLITKRMIVKSEDGSIGFLHCIFNKDVKAFKFIKELLFGKRETSVSFLEFLGGFVFLFKFTYHLLFKKNLYVSEDQWSLQLDIEQPLPNDNCLSLVSKKDRYNEAILKIDWNVSSRDTASIVDIRKQVEGLLKENNFSYENVYNTSSINNKVEDVYHPVGFLRLGDDDQAVVDFDGKVKEIDNLYHFSTGIFPTAKSINPSAAVCCFIEENLNHLNHLK</sequence>
<comment type="similarity">
    <text evidence="2">Belongs to the GMC oxidoreductase family.</text>
</comment>
<protein>
    <submittedName>
        <fullName evidence="7">GMC family oxidoreductase</fullName>
    </submittedName>
</protein>
<evidence type="ECO:0000256" key="2">
    <source>
        <dbReference type="ARBA" id="ARBA00010790"/>
    </source>
</evidence>
<evidence type="ECO:0000256" key="1">
    <source>
        <dbReference type="ARBA" id="ARBA00001974"/>
    </source>
</evidence>
<dbReference type="PANTHER" id="PTHR42784">
    <property type="entry name" value="PYRANOSE 2-OXIDASE"/>
    <property type="match status" value="1"/>
</dbReference>
<dbReference type="InterPro" id="IPR051473">
    <property type="entry name" value="P2Ox-like"/>
</dbReference>
<dbReference type="Gene3D" id="3.50.50.60">
    <property type="entry name" value="FAD/NAD(P)-binding domain"/>
    <property type="match status" value="2"/>
</dbReference>
<dbReference type="GO" id="GO:0016614">
    <property type="term" value="F:oxidoreductase activity, acting on CH-OH group of donors"/>
    <property type="evidence" value="ECO:0007669"/>
    <property type="project" value="InterPro"/>
</dbReference>
<dbReference type="SUPFAM" id="SSF51905">
    <property type="entry name" value="FAD/NAD(P)-binding domain"/>
    <property type="match status" value="1"/>
</dbReference>
<dbReference type="EMBL" id="CACVAU010000026">
    <property type="protein sequence ID" value="CAA6807530.1"/>
    <property type="molecule type" value="Genomic_DNA"/>
</dbReference>